<name>G7UT94_PSEUP</name>
<dbReference type="KEGG" id="psd:DSC_13480"/>
<dbReference type="EMBL" id="CP003093">
    <property type="protein sequence ID" value="AER57340.1"/>
    <property type="molecule type" value="Genomic_DNA"/>
</dbReference>
<evidence type="ECO:0000313" key="1">
    <source>
        <dbReference type="EMBL" id="AER57340.1"/>
    </source>
</evidence>
<protein>
    <submittedName>
        <fullName evidence="1">Uncharacterized protein</fullName>
    </submittedName>
</protein>
<dbReference type="AlphaFoldDB" id="G7UT94"/>
<dbReference type="RefSeq" id="WP_014161513.1">
    <property type="nucleotide sequence ID" value="NC_016147.2"/>
</dbReference>
<dbReference type="HOGENOM" id="CLU_201016_0_0_6"/>
<keyword evidence="2" id="KW-1185">Reference proteome</keyword>
<gene>
    <name evidence="1" type="ordered locus">DSC_13480</name>
</gene>
<accession>G7UT94</accession>
<evidence type="ECO:0000313" key="2">
    <source>
        <dbReference type="Proteomes" id="UP000005870"/>
    </source>
</evidence>
<dbReference type="Proteomes" id="UP000005870">
    <property type="component" value="Chromosome"/>
</dbReference>
<sequence length="57" mass="6204">MTPLDKPSSMPEAAKFLRTGVTLQDLQQLARAHSDVEAAQALNQARAALFRRLAARA</sequence>
<reference evidence="1 2" key="1">
    <citation type="journal article" date="2012" name="J. Bacteriol.">
        <title>Complete Genome Sequence of the BTEX-Degrading Bacterium Pseudoxanthomonas spadix BD-a59.</title>
        <authorList>
            <person name="Lee S.H."/>
            <person name="Jin H.M."/>
            <person name="Lee H.J."/>
            <person name="Kim J.M."/>
            <person name="Jeon C.O."/>
        </authorList>
    </citation>
    <scope>NUCLEOTIDE SEQUENCE [LARGE SCALE GENOMIC DNA]</scope>
    <source>
        <strain evidence="1 2">BD-a59</strain>
    </source>
</reference>
<organism evidence="1 2">
    <name type="scientific">Pseudoxanthomonas spadix (strain BD-a59)</name>
    <dbReference type="NCBI Taxonomy" id="1045855"/>
    <lineage>
        <taxon>Bacteria</taxon>
        <taxon>Pseudomonadati</taxon>
        <taxon>Pseudomonadota</taxon>
        <taxon>Gammaproteobacteria</taxon>
        <taxon>Lysobacterales</taxon>
        <taxon>Lysobacteraceae</taxon>
        <taxon>Pseudoxanthomonas</taxon>
    </lineage>
</organism>
<dbReference type="STRING" id="1045855.DSC_13480"/>
<proteinExistence type="predicted"/>